<proteinExistence type="predicted"/>
<reference evidence="3" key="1">
    <citation type="journal article" date="2019" name="Int. J. Syst. Evol. Microbiol.">
        <title>The Global Catalogue of Microorganisms (GCM) 10K type strain sequencing project: providing services to taxonomists for standard genome sequencing and annotation.</title>
        <authorList>
            <consortium name="The Broad Institute Genomics Platform"/>
            <consortium name="The Broad Institute Genome Sequencing Center for Infectious Disease"/>
            <person name="Wu L."/>
            <person name="Ma J."/>
        </authorList>
    </citation>
    <scope>NUCLEOTIDE SEQUENCE [LARGE SCALE GENOMIC DNA]</scope>
    <source>
        <strain evidence="3">KCTC 23314</strain>
    </source>
</reference>
<comment type="caution">
    <text evidence="2">The sequence shown here is derived from an EMBL/GenBank/DDBJ whole genome shotgun (WGS) entry which is preliminary data.</text>
</comment>
<protein>
    <recommendedName>
        <fullName evidence="1">Knr4/Smi1-like domain-containing protein</fullName>
    </recommendedName>
</protein>
<organism evidence="2 3">
    <name type="scientific">Pseudorhodoferax aquiterrae</name>
    <dbReference type="NCBI Taxonomy" id="747304"/>
    <lineage>
        <taxon>Bacteria</taxon>
        <taxon>Pseudomonadati</taxon>
        <taxon>Pseudomonadota</taxon>
        <taxon>Betaproteobacteria</taxon>
        <taxon>Burkholderiales</taxon>
        <taxon>Comamonadaceae</taxon>
    </lineage>
</organism>
<feature type="domain" description="Knr4/Smi1-like" evidence="1">
    <location>
        <begin position="2"/>
        <end position="98"/>
    </location>
</feature>
<dbReference type="Pfam" id="PF09346">
    <property type="entry name" value="SMI1_KNR4"/>
    <property type="match status" value="1"/>
</dbReference>
<dbReference type="SUPFAM" id="SSF160631">
    <property type="entry name" value="SMI1/KNR4-like"/>
    <property type="match status" value="1"/>
</dbReference>
<gene>
    <name evidence="2" type="ORF">GCM10007320_64440</name>
</gene>
<dbReference type="InterPro" id="IPR018958">
    <property type="entry name" value="Knr4/Smi1-like_dom"/>
</dbReference>
<evidence type="ECO:0000313" key="3">
    <source>
        <dbReference type="Proteomes" id="UP000626210"/>
    </source>
</evidence>
<sequence length="128" mass="14691">MRFPPQYRAFLRLHDGYRWLAYPGDMLPLRDLLPGSTMHQQISKWKRLAAEYGGGEVLNGLFFASLGQPNNWVYFDLDRPTDGGEYTVVRFTPDESSEFPDLIAFLESRIDVCNVEIPDEGEDGETQE</sequence>
<dbReference type="Proteomes" id="UP000626210">
    <property type="component" value="Unassembled WGS sequence"/>
</dbReference>
<dbReference type="InterPro" id="IPR037883">
    <property type="entry name" value="Knr4/Smi1-like_sf"/>
</dbReference>
<accession>A0ABQ3GGU1</accession>
<name>A0ABQ3GGU1_9BURK</name>
<keyword evidence="3" id="KW-1185">Reference proteome</keyword>
<dbReference type="Gene3D" id="3.40.1580.10">
    <property type="entry name" value="SMI1/KNR4-like"/>
    <property type="match status" value="1"/>
</dbReference>
<evidence type="ECO:0000259" key="1">
    <source>
        <dbReference type="Pfam" id="PF09346"/>
    </source>
</evidence>
<dbReference type="EMBL" id="BMYK01000047">
    <property type="protein sequence ID" value="GHD03941.1"/>
    <property type="molecule type" value="Genomic_DNA"/>
</dbReference>
<evidence type="ECO:0000313" key="2">
    <source>
        <dbReference type="EMBL" id="GHD03941.1"/>
    </source>
</evidence>